<dbReference type="PANTHER" id="PTHR22601">
    <property type="entry name" value="ISP4 LIKE PROTEIN"/>
    <property type="match status" value="1"/>
</dbReference>
<evidence type="ECO:0000256" key="7">
    <source>
        <dbReference type="ARBA" id="ARBA00022989"/>
    </source>
</evidence>
<dbReference type="GO" id="GO:0015031">
    <property type="term" value="P:protein transport"/>
    <property type="evidence" value="ECO:0007669"/>
    <property type="project" value="UniProtKB-KW"/>
</dbReference>
<proteinExistence type="inferred from homology"/>
<keyword evidence="8 9" id="KW-0472">Membrane</keyword>
<evidence type="ECO:0000256" key="9">
    <source>
        <dbReference type="SAM" id="Phobius"/>
    </source>
</evidence>
<evidence type="ECO:0000256" key="4">
    <source>
        <dbReference type="ARBA" id="ARBA00022692"/>
    </source>
</evidence>
<name>A0ABD3BCM3_9LAMI</name>
<feature type="transmembrane region" description="Helical" evidence="9">
    <location>
        <begin position="191"/>
        <end position="213"/>
    </location>
</feature>
<dbReference type="GO" id="GO:0016020">
    <property type="term" value="C:membrane"/>
    <property type="evidence" value="ECO:0007669"/>
    <property type="project" value="UniProtKB-SubCell"/>
</dbReference>
<dbReference type="AlphaFoldDB" id="A0ABD3BCM3"/>
<keyword evidence="11" id="KW-1185">Reference proteome</keyword>
<comment type="subcellular location">
    <subcellularLocation>
        <location evidence="1">Membrane</location>
        <topology evidence="1">Multi-pass membrane protein</topology>
    </subcellularLocation>
</comment>
<evidence type="ECO:0000256" key="8">
    <source>
        <dbReference type="ARBA" id="ARBA00023136"/>
    </source>
</evidence>
<keyword evidence="3" id="KW-0813">Transport</keyword>
<evidence type="ECO:0000256" key="1">
    <source>
        <dbReference type="ARBA" id="ARBA00004141"/>
    </source>
</evidence>
<dbReference type="GO" id="GO:0015833">
    <property type="term" value="P:peptide transport"/>
    <property type="evidence" value="ECO:0007669"/>
    <property type="project" value="UniProtKB-KW"/>
</dbReference>
<sequence length="239" mass="26601">MILDDGAKETSYMGKKLKNKTRCAEAHSLKLLISTCLDMIVTANCILEFSLPSLMASDLLLCLLPSLTLHFIMESKKILELWRKARNNLHGRLMKTNYEAVPNWWFYIILCVVFLLSCELAKGSANSFNSHGGQIGLNIITEMVIGYIYPGRPLANVSFKTYGYISMSQALSFLSDFKLGHYMKIPPKSMFIAQLVGTMVASSVYFGTAWWGLDTDDHCPLATCPTDPGVVVKGCPVMH</sequence>
<evidence type="ECO:0000256" key="5">
    <source>
        <dbReference type="ARBA" id="ARBA00022856"/>
    </source>
</evidence>
<keyword evidence="4 9" id="KW-0812">Transmembrane</keyword>
<organism evidence="10 11">
    <name type="scientific">Castilleja foliolosa</name>
    <dbReference type="NCBI Taxonomy" id="1961234"/>
    <lineage>
        <taxon>Eukaryota</taxon>
        <taxon>Viridiplantae</taxon>
        <taxon>Streptophyta</taxon>
        <taxon>Embryophyta</taxon>
        <taxon>Tracheophyta</taxon>
        <taxon>Spermatophyta</taxon>
        <taxon>Magnoliopsida</taxon>
        <taxon>eudicotyledons</taxon>
        <taxon>Gunneridae</taxon>
        <taxon>Pentapetalae</taxon>
        <taxon>asterids</taxon>
        <taxon>lamiids</taxon>
        <taxon>Lamiales</taxon>
        <taxon>Orobanchaceae</taxon>
        <taxon>Pedicularideae</taxon>
        <taxon>Castillejinae</taxon>
        <taxon>Castilleja</taxon>
    </lineage>
</organism>
<dbReference type="Proteomes" id="UP001632038">
    <property type="component" value="Unassembled WGS sequence"/>
</dbReference>
<keyword evidence="5" id="KW-0571">Peptide transport</keyword>
<feature type="transmembrane region" description="Helical" evidence="9">
    <location>
        <begin position="133"/>
        <end position="149"/>
    </location>
</feature>
<evidence type="ECO:0000256" key="6">
    <source>
        <dbReference type="ARBA" id="ARBA00022927"/>
    </source>
</evidence>
<evidence type="ECO:0000256" key="3">
    <source>
        <dbReference type="ARBA" id="ARBA00022448"/>
    </source>
</evidence>
<evidence type="ECO:0000256" key="2">
    <source>
        <dbReference type="ARBA" id="ARBA00005484"/>
    </source>
</evidence>
<feature type="transmembrane region" description="Helical" evidence="9">
    <location>
        <begin position="104"/>
        <end position="121"/>
    </location>
</feature>
<gene>
    <name evidence="10" type="ORF">CASFOL_040482</name>
</gene>
<keyword evidence="7 9" id="KW-1133">Transmembrane helix</keyword>
<dbReference type="InterPro" id="IPR004648">
    <property type="entry name" value="Oligpept_transpt"/>
</dbReference>
<dbReference type="InterPro" id="IPR004813">
    <property type="entry name" value="OPT"/>
</dbReference>
<evidence type="ECO:0000313" key="10">
    <source>
        <dbReference type="EMBL" id="KAL3614821.1"/>
    </source>
</evidence>
<keyword evidence="6" id="KW-0653">Protein transport</keyword>
<comment type="similarity">
    <text evidence="2">Belongs to the oligopeptide OPT transporter (TC 2.A.67.1) family.</text>
</comment>
<comment type="caution">
    <text evidence="10">The sequence shown here is derived from an EMBL/GenBank/DDBJ whole genome shotgun (WGS) entry which is preliminary data.</text>
</comment>
<dbReference type="EMBL" id="JAVIJP010000100">
    <property type="protein sequence ID" value="KAL3614821.1"/>
    <property type="molecule type" value="Genomic_DNA"/>
</dbReference>
<evidence type="ECO:0000313" key="11">
    <source>
        <dbReference type="Proteomes" id="UP001632038"/>
    </source>
</evidence>
<accession>A0ABD3BCM3</accession>
<dbReference type="Pfam" id="PF03169">
    <property type="entry name" value="OPT"/>
    <property type="match status" value="1"/>
</dbReference>
<reference evidence="11" key="1">
    <citation type="journal article" date="2024" name="IScience">
        <title>Strigolactones Initiate the Formation of Haustorium-like Structures in Castilleja.</title>
        <authorList>
            <person name="Buerger M."/>
            <person name="Peterson D."/>
            <person name="Chory J."/>
        </authorList>
    </citation>
    <scope>NUCLEOTIDE SEQUENCE [LARGE SCALE GENOMIC DNA]</scope>
</reference>
<protein>
    <submittedName>
        <fullName evidence="10">Uncharacterized protein</fullName>
    </submittedName>
</protein>